<evidence type="ECO:0000313" key="3">
    <source>
        <dbReference type="Proteomes" id="UP001293254"/>
    </source>
</evidence>
<organism evidence="2 3">
    <name type="scientific">Sesamum alatum</name>
    <dbReference type="NCBI Taxonomy" id="300844"/>
    <lineage>
        <taxon>Eukaryota</taxon>
        <taxon>Viridiplantae</taxon>
        <taxon>Streptophyta</taxon>
        <taxon>Embryophyta</taxon>
        <taxon>Tracheophyta</taxon>
        <taxon>Spermatophyta</taxon>
        <taxon>Magnoliopsida</taxon>
        <taxon>eudicotyledons</taxon>
        <taxon>Gunneridae</taxon>
        <taxon>Pentapetalae</taxon>
        <taxon>asterids</taxon>
        <taxon>lamiids</taxon>
        <taxon>Lamiales</taxon>
        <taxon>Pedaliaceae</taxon>
        <taxon>Sesamum</taxon>
    </lineage>
</organism>
<dbReference type="EMBL" id="JACGWO010000007">
    <property type="protein sequence ID" value="KAK4423576.1"/>
    <property type="molecule type" value="Genomic_DNA"/>
</dbReference>
<name>A0AAE2CIN6_9LAMI</name>
<dbReference type="AlphaFoldDB" id="A0AAE2CIN6"/>
<protein>
    <submittedName>
        <fullName evidence="2">Uncharacterized protein</fullName>
    </submittedName>
</protein>
<evidence type="ECO:0000313" key="2">
    <source>
        <dbReference type="EMBL" id="KAK4423576.1"/>
    </source>
</evidence>
<reference evidence="2" key="1">
    <citation type="submission" date="2020-06" db="EMBL/GenBank/DDBJ databases">
        <authorList>
            <person name="Li T."/>
            <person name="Hu X."/>
            <person name="Zhang T."/>
            <person name="Song X."/>
            <person name="Zhang H."/>
            <person name="Dai N."/>
            <person name="Sheng W."/>
            <person name="Hou X."/>
            <person name="Wei L."/>
        </authorList>
    </citation>
    <scope>NUCLEOTIDE SEQUENCE</scope>
    <source>
        <strain evidence="2">3651</strain>
        <tissue evidence="2">Leaf</tissue>
    </source>
</reference>
<feature type="compositionally biased region" description="Basic and acidic residues" evidence="1">
    <location>
        <begin position="30"/>
        <end position="39"/>
    </location>
</feature>
<reference evidence="2" key="2">
    <citation type="journal article" date="2024" name="Plant">
        <title>Genomic evolution and insights into agronomic trait innovations of Sesamum species.</title>
        <authorList>
            <person name="Miao H."/>
            <person name="Wang L."/>
            <person name="Qu L."/>
            <person name="Liu H."/>
            <person name="Sun Y."/>
            <person name="Le M."/>
            <person name="Wang Q."/>
            <person name="Wei S."/>
            <person name="Zheng Y."/>
            <person name="Lin W."/>
            <person name="Duan Y."/>
            <person name="Cao H."/>
            <person name="Xiong S."/>
            <person name="Wang X."/>
            <person name="Wei L."/>
            <person name="Li C."/>
            <person name="Ma Q."/>
            <person name="Ju M."/>
            <person name="Zhao R."/>
            <person name="Li G."/>
            <person name="Mu C."/>
            <person name="Tian Q."/>
            <person name="Mei H."/>
            <person name="Zhang T."/>
            <person name="Gao T."/>
            <person name="Zhang H."/>
        </authorList>
    </citation>
    <scope>NUCLEOTIDE SEQUENCE</scope>
    <source>
        <strain evidence="2">3651</strain>
    </source>
</reference>
<sequence>MEKKRGVAKKMPGDLLKYEGKISLSHRSKNRDGPTRPETNRALLEEAAEKGARAALRWIQEKEATTPGSLGNMRIPGRRKDWWGVVEPHKNDRPQGQWKIHVSKHYNSRCWS</sequence>
<evidence type="ECO:0000256" key="1">
    <source>
        <dbReference type="SAM" id="MobiDB-lite"/>
    </source>
</evidence>
<keyword evidence="3" id="KW-1185">Reference proteome</keyword>
<accession>A0AAE2CIN6</accession>
<dbReference type="Proteomes" id="UP001293254">
    <property type="component" value="Unassembled WGS sequence"/>
</dbReference>
<feature type="region of interest" description="Disordered" evidence="1">
    <location>
        <begin position="1"/>
        <end position="39"/>
    </location>
</feature>
<comment type="caution">
    <text evidence="2">The sequence shown here is derived from an EMBL/GenBank/DDBJ whole genome shotgun (WGS) entry which is preliminary data.</text>
</comment>
<gene>
    <name evidence="2" type="ORF">Salat_1940400</name>
</gene>
<proteinExistence type="predicted"/>